<feature type="domain" description="HMG box" evidence="7">
    <location>
        <begin position="102"/>
        <end position="170"/>
    </location>
</feature>
<keyword evidence="3 4" id="KW-0539">Nucleus</keyword>
<dbReference type="GeneTree" id="ENSGT00940000167603"/>
<dbReference type="Proteomes" id="UP000265040">
    <property type="component" value="Chromosome 19"/>
</dbReference>
<reference evidence="8" key="1">
    <citation type="submission" date="2021-04" db="EMBL/GenBank/DDBJ databases">
        <authorList>
            <consortium name="Wellcome Sanger Institute Data Sharing"/>
        </authorList>
    </citation>
    <scope>NUCLEOTIDE SEQUENCE [LARGE SCALE GENOMIC DNA]</scope>
</reference>
<dbReference type="GO" id="GO:0003677">
    <property type="term" value="F:DNA binding"/>
    <property type="evidence" value="ECO:0007669"/>
    <property type="project" value="UniProtKB-UniRule"/>
</dbReference>
<reference evidence="8" key="2">
    <citation type="submission" date="2025-08" db="UniProtKB">
        <authorList>
            <consortium name="Ensembl"/>
        </authorList>
    </citation>
    <scope>IDENTIFICATION</scope>
</reference>
<sequence length="448" mass="52618">MSEIDINAGESDWTKENLQKLFTALKSAIPKCKTESVYTKGLKRVDWNKVAFPPFSPEACQKKWTEILSKMRKIRTLTEIIDEAEEKLSSTVSVHMMHPEFQKKPAPASAIFYKENWAKFQKRHPELSYGKLLKFVANKYRELPDEEKAQYVEKSKHASKEYTRQKVILKPPKRKRKVSADAPDEDEQRTKDAKSLPPKPPFNGYQLFCKEQLLSMAGVSNSRYVSVWAQRWRDLTESQRNEYSARCIELKRKYANELNEYLMTLDEEEQQRILNDNGIKRPKVQKHPKEVKLLTTLPGEPKMPPRSSNVLFCKNQMEVLKEEFPNANERFIKANQMWRGLSIKEKQFYKQQLVEQFKKYSLELQKWFKMLTAAEQADYLRKNPSKFQFLDAQKTKKNKREESFLSQPSDSEDEVIEISSSEEEEDSLGSSEEEEEEEEEGDIAFDLY</sequence>
<dbReference type="InterPro" id="IPR051762">
    <property type="entry name" value="UBF1"/>
</dbReference>
<dbReference type="InParanoid" id="A0A7N6AIR7"/>
<gene>
    <name evidence="8" type="primary">PPP2R5C</name>
</gene>
<organism evidence="8 9">
    <name type="scientific">Anabas testudineus</name>
    <name type="common">Climbing perch</name>
    <name type="synonym">Anthias testudineus</name>
    <dbReference type="NCBI Taxonomy" id="64144"/>
    <lineage>
        <taxon>Eukaryota</taxon>
        <taxon>Metazoa</taxon>
        <taxon>Chordata</taxon>
        <taxon>Craniata</taxon>
        <taxon>Vertebrata</taxon>
        <taxon>Euteleostomi</taxon>
        <taxon>Actinopterygii</taxon>
        <taxon>Neopterygii</taxon>
        <taxon>Teleostei</taxon>
        <taxon>Neoteleostei</taxon>
        <taxon>Acanthomorphata</taxon>
        <taxon>Anabantaria</taxon>
        <taxon>Anabantiformes</taxon>
        <taxon>Anabantoidei</taxon>
        <taxon>Anabantidae</taxon>
        <taxon>Anabas</taxon>
    </lineage>
</organism>
<dbReference type="Pfam" id="PF00505">
    <property type="entry name" value="HMG_box"/>
    <property type="match status" value="1"/>
</dbReference>
<evidence type="ECO:0000259" key="7">
    <source>
        <dbReference type="PROSITE" id="PS50118"/>
    </source>
</evidence>
<feature type="coiled-coil region" evidence="5">
    <location>
        <begin position="240"/>
        <end position="271"/>
    </location>
</feature>
<feature type="compositionally biased region" description="Acidic residues" evidence="6">
    <location>
        <begin position="410"/>
        <end position="448"/>
    </location>
</feature>
<evidence type="ECO:0000313" key="9">
    <source>
        <dbReference type="Proteomes" id="UP000265040"/>
    </source>
</evidence>
<feature type="DNA-binding region" description="HMG box" evidence="4">
    <location>
        <begin position="198"/>
        <end position="262"/>
    </location>
</feature>
<keyword evidence="5" id="KW-0175">Coiled coil</keyword>
<keyword evidence="9" id="KW-1185">Reference proteome</keyword>
<comment type="subcellular location">
    <subcellularLocation>
        <location evidence="1">Nucleus</location>
    </subcellularLocation>
</comment>
<dbReference type="PANTHER" id="PTHR46318">
    <property type="entry name" value="UPSTREAM BINDING TRANSCRIPTION FACTOR"/>
    <property type="match status" value="1"/>
</dbReference>
<evidence type="ECO:0000256" key="1">
    <source>
        <dbReference type="ARBA" id="ARBA00004123"/>
    </source>
</evidence>
<keyword evidence="2 4" id="KW-0238">DNA-binding</keyword>
<evidence type="ECO:0000256" key="6">
    <source>
        <dbReference type="SAM" id="MobiDB-lite"/>
    </source>
</evidence>
<dbReference type="InterPro" id="IPR036910">
    <property type="entry name" value="HMG_box_dom_sf"/>
</dbReference>
<dbReference type="OrthoDB" id="1919336at2759"/>
<dbReference type="SUPFAM" id="SSF47095">
    <property type="entry name" value="HMG-box"/>
    <property type="match status" value="3"/>
</dbReference>
<feature type="region of interest" description="Disordered" evidence="6">
    <location>
        <begin position="162"/>
        <end position="199"/>
    </location>
</feature>
<dbReference type="PROSITE" id="PS50118">
    <property type="entry name" value="HMG_BOX_2"/>
    <property type="match status" value="3"/>
</dbReference>
<accession>A0A7N6AIR7</accession>
<dbReference type="InterPro" id="IPR009071">
    <property type="entry name" value="HMG_box_dom"/>
</dbReference>
<feature type="DNA-binding region" description="HMG box" evidence="4">
    <location>
        <begin position="302"/>
        <end position="368"/>
    </location>
</feature>
<feature type="domain" description="HMG box" evidence="7">
    <location>
        <begin position="198"/>
        <end position="262"/>
    </location>
</feature>
<feature type="domain" description="HMG box" evidence="7">
    <location>
        <begin position="302"/>
        <end position="368"/>
    </location>
</feature>
<feature type="DNA-binding region" description="HMG box" evidence="4">
    <location>
        <begin position="102"/>
        <end position="170"/>
    </location>
</feature>
<evidence type="ECO:0000256" key="4">
    <source>
        <dbReference type="PROSITE-ProRule" id="PRU00267"/>
    </source>
</evidence>
<dbReference type="SMART" id="SM00398">
    <property type="entry name" value="HMG"/>
    <property type="match status" value="3"/>
</dbReference>
<evidence type="ECO:0000313" key="8">
    <source>
        <dbReference type="Ensembl" id="ENSATEP00000049123.1"/>
    </source>
</evidence>
<dbReference type="PANTHER" id="PTHR46318:SF2">
    <property type="entry name" value="NUCLEOLAR TRANSCRIPTION FACTOR 1"/>
    <property type="match status" value="1"/>
</dbReference>
<evidence type="ECO:0000256" key="3">
    <source>
        <dbReference type="ARBA" id="ARBA00023242"/>
    </source>
</evidence>
<evidence type="ECO:0000256" key="2">
    <source>
        <dbReference type="ARBA" id="ARBA00023125"/>
    </source>
</evidence>
<protein>
    <recommendedName>
        <fullName evidence="7">HMG box domain-containing protein</fullName>
    </recommendedName>
</protein>
<dbReference type="GO" id="GO:0005634">
    <property type="term" value="C:nucleus"/>
    <property type="evidence" value="ECO:0007669"/>
    <property type="project" value="UniProtKB-SubCell"/>
</dbReference>
<reference evidence="8" key="3">
    <citation type="submission" date="2025-09" db="UniProtKB">
        <authorList>
            <consortium name="Ensembl"/>
        </authorList>
    </citation>
    <scope>IDENTIFICATION</scope>
</reference>
<evidence type="ECO:0000256" key="5">
    <source>
        <dbReference type="SAM" id="Coils"/>
    </source>
</evidence>
<name>A0A7N6AIR7_ANATE</name>
<dbReference type="AlphaFoldDB" id="A0A7N6AIR7"/>
<dbReference type="Ensembl" id="ENSATET00000039384.2">
    <property type="protein sequence ID" value="ENSATEP00000049123.1"/>
    <property type="gene ID" value="ENSATEG00000028197.2"/>
</dbReference>
<feature type="region of interest" description="Disordered" evidence="6">
    <location>
        <begin position="394"/>
        <end position="448"/>
    </location>
</feature>
<dbReference type="Gene3D" id="1.10.30.10">
    <property type="entry name" value="High mobility group box domain"/>
    <property type="match status" value="3"/>
</dbReference>
<proteinExistence type="predicted"/>